<feature type="domain" description="Beta-carotene isomerase D27-like C-terminal" evidence="1">
    <location>
        <begin position="144"/>
        <end position="225"/>
    </location>
</feature>
<proteinExistence type="predicted"/>
<evidence type="ECO:0000259" key="1">
    <source>
        <dbReference type="Pfam" id="PF13225"/>
    </source>
</evidence>
<protein>
    <recommendedName>
        <fullName evidence="1">Beta-carotene isomerase D27-like C-terminal domain-containing protein</fullName>
    </recommendedName>
</protein>
<dbReference type="EMBL" id="GISG01072416">
    <property type="protein sequence ID" value="MBA4630191.1"/>
    <property type="molecule type" value="Transcribed_RNA"/>
</dbReference>
<dbReference type="GO" id="GO:0009536">
    <property type="term" value="C:plastid"/>
    <property type="evidence" value="ECO:0007669"/>
    <property type="project" value="TreeGrafter"/>
</dbReference>
<dbReference type="GO" id="GO:1901601">
    <property type="term" value="P:strigolactone biosynthetic process"/>
    <property type="evidence" value="ECO:0007669"/>
    <property type="project" value="TreeGrafter"/>
</dbReference>
<dbReference type="AlphaFoldDB" id="A0A7C8YZY3"/>
<dbReference type="PANTHER" id="PTHR33591:SF1">
    <property type="entry name" value="BETA-CAROTENE ISOMERASE D27, CHLOROPLASTIC"/>
    <property type="match status" value="1"/>
</dbReference>
<dbReference type="GO" id="GO:0016859">
    <property type="term" value="F:cis-trans isomerase activity"/>
    <property type="evidence" value="ECO:0007669"/>
    <property type="project" value="TreeGrafter"/>
</dbReference>
<dbReference type="InterPro" id="IPR038938">
    <property type="entry name" value="D27-like"/>
</dbReference>
<reference evidence="2" key="2">
    <citation type="submission" date="2020-07" db="EMBL/GenBank/DDBJ databases">
        <authorList>
            <person name="Vera ALvarez R."/>
            <person name="Arias-Moreno D.M."/>
            <person name="Jimenez-Jacinto V."/>
            <person name="Jimenez-Bremont J.F."/>
            <person name="Swaminathan K."/>
            <person name="Moose S.P."/>
            <person name="Guerrero-Gonzalez M.L."/>
            <person name="Marino-Ramirez L."/>
            <person name="Landsman D."/>
            <person name="Rodriguez-Kessler M."/>
            <person name="Delgado-Sanchez P."/>
        </authorList>
    </citation>
    <scope>NUCLEOTIDE SEQUENCE</scope>
    <source>
        <tissue evidence="2">Cladode</tissue>
    </source>
</reference>
<organism evidence="2">
    <name type="scientific">Opuntia streptacantha</name>
    <name type="common">Prickly pear cactus</name>
    <name type="synonym">Opuntia cardona</name>
    <dbReference type="NCBI Taxonomy" id="393608"/>
    <lineage>
        <taxon>Eukaryota</taxon>
        <taxon>Viridiplantae</taxon>
        <taxon>Streptophyta</taxon>
        <taxon>Embryophyta</taxon>
        <taxon>Tracheophyta</taxon>
        <taxon>Spermatophyta</taxon>
        <taxon>Magnoliopsida</taxon>
        <taxon>eudicotyledons</taxon>
        <taxon>Gunneridae</taxon>
        <taxon>Pentapetalae</taxon>
        <taxon>Caryophyllales</taxon>
        <taxon>Cactineae</taxon>
        <taxon>Cactaceae</taxon>
        <taxon>Opuntioideae</taxon>
        <taxon>Opuntia</taxon>
    </lineage>
</organism>
<reference evidence="2" key="1">
    <citation type="journal article" date="2013" name="J. Plant Res.">
        <title>Effect of fungi and light on seed germination of three Opuntia species from semiarid lands of central Mexico.</title>
        <authorList>
            <person name="Delgado-Sanchez P."/>
            <person name="Jimenez-Bremont J.F."/>
            <person name="Guerrero-Gonzalez Mde L."/>
            <person name="Flores J."/>
        </authorList>
    </citation>
    <scope>NUCLEOTIDE SEQUENCE</scope>
    <source>
        <tissue evidence="2">Cladode</tissue>
    </source>
</reference>
<dbReference type="InterPro" id="IPR025114">
    <property type="entry name" value="D27-like_C"/>
</dbReference>
<sequence length="254" mass="29152">MEGSMLHSKSSSFIFLLPYQKCLHKRKNLPFRPLFCMSSTRAEPQKTVYRDNWLDVLAINHFSHNLQAASGIRTQKTGYEGLLEACKEVTNKFNPMEQRRVVFECLERAIPVQMFPLILSKTLLPQTRSMREIFATFTALFCAWLVGPIEVKESDFKGRKEKNVAHIKKCRFLESSNCVGMCTNLCKFPTQKFIKDSLGMPVTMVPNFENMSCEIIFGEEPPNPQEDAVTRQPCYKLCKNKIFNSTHTTESCPS</sequence>
<evidence type="ECO:0000313" key="2">
    <source>
        <dbReference type="EMBL" id="MBA4630191.1"/>
    </source>
</evidence>
<dbReference type="PANTHER" id="PTHR33591">
    <property type="entry name" value="BETA-CAROTENE ISOMERASE D27"/>
    <property type="match status" value="1"/>
</dbReference>
<dbReference type="Pfam" id="PF13225">
    <property type="entry name" value="D27-like_C"/>
    <property type="match status" value="1"/>
</dbReference>
<name>A0A7C8YZY3_OPUST</name>
<accession>A0A7C8YZY3</accession>
<dbReference type="GO" id="GO:0005506">
    <property type="term" value="F:iron ion binding"/>
    <property type="evidence" value="ECO:0007669"/>
    <property type="project" value="InterPro"/>
</dbReference>